<comment type="caution">
    <text evidence="1">The sequence shown here is derived from an EMBL/GenBank/DDBJ whole genome shotgun (WGS) entry which is preliminary data.</text>
</comment>
<proteinExistence type="predicted"/>
<dbReference type="RefSeq" id="WP_022393696.1">
    <property type="nucleotide sequence ID" value="NZ_QRZF01000001.1"/>
</dbReference>
<sequence>MRKIEAVISIDKLALCYIATGELIEKLSEKDENDVLVDEYDYDCFRLKRVPSDETIYVNYFDVLIKFPKDNEKSGCTERKFATLKTKPRSVEEGKKNYIWLYIENWVFYEVFLTIQRSKCNWLSCVDYIVDELGLVFNNITSMDIALDGNVNIAKRIKHAQFDDAYTVKLNGTFRRNKEEVLDNILHISTGDQIKLRTTTIVAKPQKKKDEKLSLKVYNKTNELEKSSKRYISKWVDINSTIYRTEITIGNENLKEFYARKGECIPYELLLTTFANQSESQLILFEMMEYFSNRLLMFNYNPKHKGKGETLSIFEL</sequence>
<accession>A0A412YLQ4</accession>
<gene>
    <name evidence="1" type="ORF">DWW10_01615</name>
</gene>
<protein>
    <submittedName>
        <fullName evidence="1">Uncharacterized protein</fullName>
    </submittedName>
</protein>
<organism evidence="1 2">
    <name type="scientific">Bacteroides intestinalis</name>
    <dbReference type="NCBI Taxonomy" id="329854"/>
    <lineage>
        <taxon>Bacteria</taxon>
        <taxon>Pseudomonadati</taxon>
        <taxon>Bacteroidota</taxon>
        <taxon>Bacteroidia</taxon>
        <taxon>Bacteroidales</taxon>
        <taxon>Bacteroidaceae</taxon>
        <taxon>Bacteroides</taxon>
    </lineage>
</organism>
<evidence type="ECO:0000313" key="2">
    <source>
        <dbReference type="Proteomes" id="UP000283850"/>
    </source>
</evidence>
<dbReference type="AlphaFoldDB" id="A0A412YLQ4"/>
<reference evidence="1 2" key="1">
    <citation type="submission" date="2018-08" db="EMBL/GenBank/DDBJ databases">
        <title>A genome reference for cultivated species of the human gut microbiota.</title>
        <authorList>
            <person name="Zou Y."/>
            <person name="Xue W."/>
            <person name="Luo G."/>
        </authorList>
    </citation>
    <scope>NUCLEOTIDE SEQUENCE [LARGE SCALE GENOMIC DNA]</scope>
    <source>
        <strain evidence="1 2">AF14-32</strain>
    </source>
</reference>
<dbReference type="EMBL" id="QRZF01000001">
    <property type="protein sequence ID" value="RGV58353.1"/>
    <property type="molecule type" value="Genomic_DNA"/>
</dbReference>
<dbReference type="Proteomes" id="UP000283850">
    <property type="component" value="Unassembled WGS sequence"/>
</dbReference>
<evidence type="ECO:0000313" key="1">
    <source>
        <dbReference type="EMBL" id="RGV58353.1"/>
    </source>
</evidence>
<name>A0A412YLQ4_9BACE</name>